<evidence type="ECO:0000313" key="2">
    <source>
        <dbReference type="Proteomes" id="UP000467201"/>
    </source>
</evidence>
<evidence type="ECO:0008006" key="3">
    <source>
        <dbReference type="Google" id="ProtNLM"/>
    </source>
</evidence>
<dbReference type="EMBL" id="AP022605">
    <property type="protein sequence ID" value="BBZ08920.1"/>
    <property type="molecule type" value="Genomic_DNA"/>
</dbReference>
<protein>
    <recommendedName>
        <fullName evidence="3">Transposase</fullName>
    </recommendedName>
</protein>
<name>A0A7I7VVD0_9MYCO</name>
<sequence length="77" mass="8536">MSVARFIADQRTKYRVPHTITCVLLGVSVSWFYKWITRAESADGLHTDTDRRARARYGSGGGVHRGQGAAWVAAADR</sequence>
<dbReference type="Proteomes" id="UP000467201">
    <property type="component" value="Chromosome"/>
</dbReference>
<dbReference type="AlphaFoldDB" id="A0A7I7VVD0"/>
<dbReference type="KEGG" id="mdr:MDOR_30890"/>
<reference evidence="1 2" key="1">
    <citation type="journal article" date="2019" name="Emerg. Microbes Infect.">
        <title>Comprehensive subspecies identification of 175 nontuberculous mycobacteria species based on 7547 genomic profiles.</title>
        <authorList>
            <person name="Matsumoto Y."/>
            <person name="Kinjo T."/>
            <person name="Motooka D."/>
            <person name="Nabeya D."/>
            <person name="Jung N."/>
            <person name="Uechi K."/>
            <person name="Horii T."/>
            <person name="Iida T."/>
            <person name="Fujita J."/>
            <person name="Nakamura S."/>
        </authorList>
    </citation>
    <scope>NUCLEOTIDE SEQUENCE [LARGE SCALE GENOMIC DNA]</scope>
    <source>
        <strain evidence="1 2">JCM 12405</strain>
    </source>
</reference>
<evidence type="ECO:0000313" key="1">
    <source>
        <dbReference type="EMBL" id="BBZ08920.1"/>
    </source>
</evidence>
<proteinExistence type="predicted"/>
<gene>
    <name evidence="1" type="ORF">MDOR_30890</name>
</gene>
<accession>A0A7I7VVD0</accession>
<organism evidence="1 2">
    <name type="scientific">Mycolicibacterium doricum</name>
    <dbReference type="NCBI Taxonomy" id="126673"/>
    <lineage>
        <taxon>Bacteria</taxon>
        <taxon>Bacillati</taxon>
        <taxon>Actinomycetota</taxon>
        <taxon>Actinomycetes</taxon>
        <taxon>Mycobacteriales</taxon>
        <taxon>Mycobacteriaceae</taxon>
        <taxon>Mycolicibacterium</taxon>
    </lineage>
</organism>